<dbReference type="PRINTS" id="PR00080">
    <property type="entry name" value="SDRFAMILY"/>
</dbReference>
<dbReference type="Pfam" id="PF13561">
    <property type="entry name" value="adh_short_C2"/>
    <property type="match status" value="1"/>
</dbReference>
<keyword evidence="2" id="KW-0560">Oxidoreductase</keyword>
<dbReference type="FunFam" id="3.40.50.720:FF:000084">
    <property type="entry name" value="Short-chain dehydrogenase reductase"/>
    <property type="match status" value="1"/>
</dbReference>
<dbReference type="RefSeq" id="WP_141319610.1">
    <property type="nucleotide sequence ID" value="NZ_BJLP01000016.1"/>
</dbReference>
<dbReference type="AlphaFoldDB" id="A0A4Y3KA04"/>
<accession>A0A4Y3KA04</accession>
<dbReference type="PANTHER" id="PTHR24321">
    <property type="entry name" value="DEHYDROGENASES, SHORT CHAIN"/>
    <property type="match status" value="1"/>
</dbReference>
<evidence type="ECO:0000256" key="1">
    <source>
        <dbReference type="ARBA" id="ARBA00006484"/>
    </source>
</evidence>
<dbReference type="Proteomes" id="UP000315842">
    <property type="component" value="Unassembled WGS sequence"/>
</dbReference>
<keyword evidence="3" id="KW-0812">Transmembrane</keyword>
<keyword evidence="3" id="KW-0472">Membrane</keyword>
<dbReference type="EMBL" id="BJLP01000016">
    <property type="protein sequence ID" value="GEA80813.1"/>
    <property type="molecule type" value="Genomic_DNA"/>
</dbReference>
<comment type="similarity">
    <text evidence="1">Belongs to the short-chain dehydrogenases/reductases (SDR) family.</text>
</comment>
<dbReference type="SUPFAM" id="SSF51735">
    <property type="entry name" value="NAD(P)-binding Rossmann-fold domains"/>
    <property type="match status" value="1"/>
</dbReference>
<organism evidence="4 5">
    <name type="scientific">Cellulomonas uda</name>
    <dbReference type="NCBI Taxonomy" id="1714"/>
    <lineage>
        <taxon>Bacteria</taxon>
        <taxon>Bacillati</taxon>
        <taxon>Actinomycetota</taxon>
        <taxon>Actinomycetes</taxon>
        <taxon>Micrococcales</taxon>
        <taxon>Cellulomonadaceae</taxon>
        <taxon>Cellulomonas</taxon>
    </lineage>
</organism>
<dbReference type="PRINTS" id="PR00081">
    <property type="entry name" value="GDHRDH"/>
</dbReference>
<dbReference type="PANTHER" id="PTHR24321:SF13">
    <property type="entry name" value="2,3-DIHYDRO-2,3-DIHYDROXYBENZOATE DEHYDROGENASE"/>
    <property type="match status" value="1"/>
</dbReference>
<name>A0A4Y3KA04_CELUD</name>
<comment type="caution">
    <text evidence="4">The sequence shown here is derived from an EMBL/GenBank/DDBJ whole genome shotgun (WGS) entry which is preliminary data.</text>
</comment>
<evidence type="ECO:0000256" key="3">
    <source>
        <dbReference type="SAM" id="Phobius"/>
    </source>
</evidence>
<keyword evidence="5" id="KW-1185">Reference proteome</keyword>
<protein>
    <submittedName>
        <fullName evidence="4">2,3-dihydro-2,3-dihydroxybenzoate dehydrogenase</fullName>
    </submittedName>
</protein>
<evidence type="ECO:0000313" key="4">
    <source>
        <dbReference type="EMBL" id="GEA80813.1"/>
    </source>
</evidence>
<dbReference type="InterPro" id="IPR020904">
    <property type="entry name" value="Sc_DH/Rdtase_CS"/>
</dbReference>
<dbReference type="InterPro" id="IPR036291">
    <property type="entry name" value="NAD(P)-bd_dom_sf"/>
</dbReference>
<feature type="transmembrane region" description="Helical" evidence="3">
    <location>
        <begin position="7"/>
        <end position="26"/>
    </location>
</feature>
<dbReference type="GO" id="GO:0016491">
    <property type="term" value="F:oxidoreductase activity"/>
    <property type="evidence" value="ECO:0007669"/>
    <property type="project" value="UniProtKB-KW"/>
</dbReference>
<reference evidence="4 5" key="1">
    <citation type="submission" date="2019-06" db="EMBL/GenBank/DDBJ databases">
        <title>Whole genome shotgun sequence of Cellulomonas uda NBRC 3747.</title>
        <authorList>
            <person name="Hosoyama A."/>
            <person name="Uohara A."/>
            <person name="Ohji S."/>
            <person name="Ichikawa N."/>
        </authorList>
    </citation>
    <scope>NUCLEOTIDE SEQUENCE [LARGE SCALE GENOMIC DNA]</scope>
    <source>
        <strain evidence="4 5">NBRC 3747</strain>
    </source>
</reference>
<evidence type="ECO:0000313" key="5">
    <source>
        <dbReference type="Proteomes" id="UP000315842"/>
    </source>
</evidence>
<sequence>MAQGARGVALVTGAAGGIGSAVVSVLRARGYAVVGTDRVPRDDVRALDITDGDAVAAFVARVEDDQGPVEVLVNAAGLLRTAPALDDDDDLVALVAVNVLGTATLTRAVVRRMVARGRGSVVTVASNAARVPRTGMAAYGASKAALTAWTKSLGLEVAEHGVRCNVVHPGTTRTPMLGDLGDTEQVVAAAIAGTPEAYRVGIPLRRVAEPEDVAAAVAFLASDEARHLTMHELYVDGGASLH</sequence>
<feature type="transmembrane region" description="Helical" evidence="3">
    <location>
        <begin position="91"/>
        <end position="110"/>
    </location>
</feature>
<dbReference type="InterPro" id="IPR002347">
    <property type="entry name" value="SDR_fam"/>
</dbReference>
<evidence type="ECO:0000256" key="2">
    <source>
        <dbReference type="ARBA" id="ARBA00023002"/>
    </source>
</evidence>
<dbReference type="Gene3D" id="3.40.50.720">
    <property type="entry name" value="NAD(P)-binding Rossmann-like Domain"/>
    <property type="match status" value="1"/>
</dbReference>
<gene>
    <name evidence="4" type="ORF">CUD01_12570</name>
</gene>
<proteinExistence type="inferred from homology"/>
<keyword evidence="3" id="KW-1133">Transmembrane helix</keyword>
<dbReference type="PROSITE" id="PS00061">
    <property type="entry name" value="ADH_SHORT"/>
    <property type="match status" value="1"/>
</dbReference>